<reference evidence="2 3" key="1">
    <citation type="submission" date="2018-02" db="EMBL/GenBank/DDBJ databases">
        <title>Bacteriophage NCPPB3778 and a type I-E CRISPR drive the evolution of the US Biological Select Agent, Rathayibacter toxicus.</title>
        <authorList>
            <person name="Davis E.W.II."/>
            <person name="Tabima J.F."/>
            <person name="Weisberg A.J."/>
            <person name="Lopes L.D."/>
            <person name="Wiseman M.S."/>
            <person name="Wiseman M.S."/>
            <person name="Pupko T."/>
            <person name="Belcher M.S."/>
            <person name="Sechler A.J."/>
            <person name="Tancos M.A."/>
            <person name="Schroeder B.K."/>
            <person name="Murray T.D."/>
            <person name="Luster D.G."/>
            <person name="Schneider W.L."/>
            <person name="Rogers E."/>
            <person name="Andreote F.D."/>
            <person name="Grunwald N.J."/>
            <person name="Putnam M.L."/>
            <person name="Chang J.H."/>
        </authorList>
    </citation>
    <scope>NUCLEOTIDE SEQUENCE [LARGE SCALE GENOMIC DNA]</scope>
    <source>
        <strain evidence="2 3">AY1B3</strain>
    </source>
</reference>
<evidence type="ECO:0000313" key="2">
    <source>
        <dbReference type="EMBL" id="PPF63915.1"/>
    </source>
</evidence>
<comment type="caution">
    <text evidence="2">The sequence shown here is derived from an EMBL/GenBank/DDBJ whole genome shotgun (WGS) entry which is preliminary data.</text>
</comment>
<dbReference type="EMBL" id="PSXY01000039">
    <property type="protein sequence ID" value="PPF63915.1"/>
    <property type="molecule type" value="Genomic_DNA"/>
</dbReference>
<proteinExistence type="predicted"/>
<feature type="compositionally biased region" description="Basic and acidic residues" evidence="1">
    <location>
        <begin position="16"/>
        <end position="38"/>
    </location>
</feature>
<feature type="region of interest" description="Disordered" evidence="1">
    <location>
        <begin position="16"/>
        <end position="50"/>
    </location>
</feature>
<name>A0A2S5VM06_9MICO</name>
<sequence length="67" mass="7321">MLGTGGWLAAAVAEARARRDRTEAGRAPVDARGDRADAFDAGATPLPGYAPLAHPERPLRWWRRRRG</sequence>
<dbReference type="AlphaFoldDB" id="A0A2S5VM06"/>
<organism evidence="2 3">
    <name type="scientific">Clavibacter michiganensis</name>
    <dbReference type="NCBI Taxonomy" id="28447"/>
    <lineage>
        <taxon>Bacteria</taxon>
        <taxon>Bacillati</taxon>
        <taxon>Actinomycetota</taxon>
        <taxon>Actinomycetes</taxon>
        <taxon>Micrococcales</taxon>
        <taxon>Microbacteriaceae</taxon>
        <taxon>Clavibacter</taxon>
    </lineage>
</organism>
<gene>
    <name evidence="2" type="ORF">C5E16_14995</name>
</gene>
<evidence type="ECO:0000313" key="3">
    <source>
        <dbReference type="Proteomes" id="UP000239241"/>
    </source>
</evidence>
<dbReference type="Proteomes" id="UP000239241">
    <property type="component" value="Unassembled WGS sequence"/>
</dbReference>
<evidence type="ECO:0000256" key="1">
    <source>
        <dbReference type="SAM" id="MobiDB-lite"/>
    </source>
</evidence>
<protein>
    <submittedName>
        <fullName evidence="2">Uncharacterized protein</fullName>
    </submittedName>
</protein>
<accession>A0A2S5VM06</accession>